<evidence type="ECO:0000259" key="1">
    <source>
        <dbReference type="Pfam" id="PF12697"/>
    </source>
</evidence>
<evidence type="ECO:0000313" key="3">
    <source>
        <dbReference type="Proteomes" id="UP000633263"/>
    </source>
</evidence>
<dbReference type="SUPFAM" id="SSF53474">
    <property type="entry name" value="alpha/beta-Hydrolases"/>
    <property type="match status" value="1"/>
</dbReference>
<keyword evidence="3" id="KW-1185">Reference proteome</keyword>
<reference evidence="3" key="1">
    <citation type="journal article" date="2019" name="Int. J. Syst. Evol. Microbiol.">
        <title>The Global Catalogue of Microorganisms (GCM) 10K type strain sequencing project: providing services to taxonomists for standard genome sequencing and annotation.</title>
        <authorList>
            <consortium name="The Broad Institute Genomics Platform"/>
            <consortium name="The Broad Institute Genome Sequencing Center for Infectious Disease"/>
            <person name="Wu L."/>
            <person name="Ma J."/>
        </authorList>
    </citation>
    <scope>NUCLEOTIDE SEQUENCE [LARGE SCALE GENOMIC DNA]</scope>
    <source>
        <strain evidence="3">JCM 11590</strain>
    </source>
</reference>
<evidence type="ECO:0000313" key="2">
    <source>
        <dbReference type="EMBL" id="GGJ03644.1"/>
    </source>
</evidence>
<organism evidence="2 3">
    <name type="scientific">Halopseudomonas pertucinogena</name>
    <dbReference type="NCBI Taxonomy" id="86175"/>
    <lineage>
        <taxon>Bacteria</taxon>
        <taxon>Pseudomonadati</taxon>
        <taxon>Pseudomonadota</taxon>
        <taxon>Gammaproteobacteria</taxon>
        <taxon>Pseudomonadales</taxon>
        <taxon>Pseudomonadaceae</taxon>
        <taxon>Halopseudomonas</taxon>
    </lineage>
</organism>
<sequence length="311" mass="35008">MAVYIWLTLTALALVGTYRWLLVRQVPSPPRQSMDADFYPVNGGWIVHRHAEHEAEATVVVMHGFLESPLYFARFYDDPRIELIMLVATGYQLPFHPSKTCNAPWATGNHHRPGTIAADAELVNLALEHLPSTRSLQVHGHSRGGAVVLEAARQRPDLFSTVEVLLEAPALPQGRPWKPQPAIARWFLPLVHLLWQGRPDAVFSRPIWGPLKKGEKRELIMAMPFNPASSRLMMSNLRDLLNWMETTGTDIYLHVQRGAILVPERDRILHSGAMLESARQAENLQIIEVADGSHFVLLDNPQSIPPLLRNP</sequence>
<proteinExistence type="predicted"/>
<dbReference type="Pfam" id="PF12697">
    <property type="entry name" value="Abhydrolase_6"/>
    <property type="match status" value="1"/>
</dbReference>
<protein>
    <recommendedName>
        <fullName evidence="1">AB hydrolase-1 domain-containing protein</fullName>
    </recommendedName>
</protein>
<dbReference type="RefSeq" id="WP_188636541.1">
    <property type="nucleotide sequence ID" value="NZ_BMNN01000004.1"/>
</dbReference>
<accession>A0ABQ2CQL0</accession>
<name>A0ABQ2CQL0_9GAMM</name>
<dbReference type="InterPro" id="IPR000073">
    <property type="entry name" value="AB_hydrolase_1"/>
</dbReference>
<dbReference type="Proteomes" id="UP000633263">
    <property type="component" value="Unassembled WGS sequence"/>
</dbReference>
<gene>
    <name evidence="2" type="ORF">GCM10009083_20510</name>
</gene>
<dbReference type="InterPro" id="IPR029058">
    <property type="entry name" value="AB_hydrolase_fold"/>
</dbReference>
<feature type="domain" description="AB hydrolase-1" evidence="1">
    <location>
        <begin position="59"/>
        <end position="302"/>
    </location>
</feature>
<comment type="caution">
    <text evidence="2">The sequence shown here is derived from an EMBL/GenBank/DDBJ whole genome shotgun (WGS) entry which is preliminary data.</text>
</comment>
<dbReference type="EMBL" id="BMNN01000004">
    <property type="protein sequence ID" value="GGJ03644.1"/>
    <property type="molecule type" value="Genomic_DNA"/>
</dbReference>
<dbReference type="Gene3D" id="3.40.50.1820">
    <property type="entry name" value="alpha/beta hydrolase"/>
    <property type="match status" value="1"/>
</dbReference>